<dbReference type="InterPro" id="IPR013083">
    <property type="entry name" value="Znf_RING/FYVE/PHD"/>
</dbReference>
<proteinExistence type="inferred from homology"/>
<evidence type="ECO:0000313" key="11">
    <source>
        <dbReference type="Proteomes" id="UP000035740"/>
    </source>
</evidence>
<dbReference type="FunFam" id="3.30.40.10:FF:000468">
    <property type="entry name" value="RING/U-box superfamily protein"/>
    <property type="match status" value="1"/>
</dbReference>
<evidence type="ECO:0000256" key="3">
    <source>
        <dbReference type="ARBA" id="ARBA00022723"/>
    </source>
</evidence>
<reference evidence="10 11" key="1">
    <citation type="journal article" date="2014" name="Nature">
        <title>The genome of the recently domesticated crop plant sugar beet (Beta vulgaris).</title>
        <authorList>
            <person name="Dohm J.C."/>
            <person name="Minoche A.E."/>
            <person name="Holtgrawe D."/>
            <person name="Capella-Gutierrez S."/>
            <person name="Zakrzewski F."/>
            <person name="Tafer H."/>
            <person name="Rupp O."/>
            <person name="Sorensen T.R."/>
            <person name="Stracke R."/>
            <person name="Reinhardt R."/>
            <person name="Goesmann A."/>
            <person name="Kraft T."/>
            <person name="Schulz B."/>
            <person name="Stadler P.F."/>
            <person name="Schmidt T."/>
            <person name="Gabaldon T."/>
            <person name="Lehrach H."/>
            <person name="Weisshaar B."/>
            <person name="Himmelbauer H."/>
        </authorList>
    </citation>
    <scope>NUCLEOTIDE SEQUENCE [LARGE SCALE GENOMIC DNA]</scope>
    <source>
        <tissue evidence="10">Taproot</tissue>
    </source>
</reference>
<evidence type="ECO:0000256" key="2">
    <source>
        <dbReference type="ARBA" id="ARBA00012483"/>
    </source>
</evidence>
<dbReference type="OMA" id="FAICERI"/>
<dbReference type="EMBL" id="KQ090189">
    <property type="protein sequence ID" value="KMT01972.1"/>
    <property type="molecule type" value="Genomic_DNA"/>
</dbReference>
<dbReference type="PANTHER" id="PTHR14155:SF627">
    <property type="entry name" value="OS06G0192800 PROTEIN"/>
    <property type="match status" value="1"/>
</dbReference>
<protein>
    <recommendedName>
        <fullName evidence="2">RING-type E3 ubiquitin transferase</fullName>
        <ecNumber evidence="2">2.3.2.27</ecNumber>
    </recommendedName>
</protein>
<accession>A0A0J8BLH7</accession>
<keyword evidence="3" id="KW-0479">Metal-binding</keyword>
<dbReference type="GO" id="GO:0061630">
    <property type="term" value="F:ubiquitin protein ligase activity"/>
    <property type="evidence" value="ECO:0007669"/>
    <property type="project" value="UniProtKB-EC"/>
</dbReference>
<evidence type="ECO:0000313" key="10">
    <source>
        <dbReference type="EMBL" id="KMT01972.1"/>
    </source>
</evidence>
<name>A0A0J8BLH7_BETVV</name>
<feature type="domain" description="RING-type" evidence="9">
    <location>
        <begin position="157"/>
        <end position="198"/>
    </location>
</feature>
<gene>
    <name evidence="10" type="ORF">BVRB_9g208950</name>
</gene>
<dbReference type="Gramene" id="KMT01972">
    <property type="protein sequence ID" value="KMT01972"/>
    <property type="gene ID" value="BVRB_9g208950"/>
</dbReference>
<dbReference type="PANTHER" id="PTHR14155">
    <property type="entry name" value="RING FINGER DOMAIN-CONTAINING"/>
    <property type="match status" value="1"/>
</dbReference>
<dbReference type="SMART" id="SM00184">
    <property type="entry name" value="RING"/>
    <property type="match status" value="1"/>
</dbReference>
<keyword evidence="11" id="KW-1185">Reference proteome</keyword>
<keyword evidence="4 8" id="KW-0863">Zinc-finger</keyword>
<dbReference type="Pfam" id="PF13639">
    <property type="entry name" value="zf-RING_2"/>
    <property type="match status" value="1"/>
</dbReference>
<dbReference type="AlphaFoldDB" id="A0A0J8BLH7"/>
<keyword evidence="5" id="KW-0833">Ubl conjugation pathway</keyword>
<evidence type="ECO:0000256" key="1">
    <source>
        <dbReference type="ARBA" id="ARBA00000900"/>
    </source>
</evidence>
<dbReference type="Gene3D" id="3.30.40.10">
    <property type="entry name" value="Zinc/RING finger domain, C3HC4 (zinc finger)"/>
    <property type="match status" value="1"/>
</dbReference>
<dbReference type="eggNOG" id="KOG0800">
    <property type="taxonomic scope" value="Eukaryota"/>
</dbReference>
<dbReference type="InterPro" id="IPR053238">
    <property type="entry name" value="RING-H2_zinc_finger"/>
</dbReference>
<evidence type="ECO:0000256" key="7">
    <source>
        <dbReference type="ARBA" id="ARBA00024209"/>
    </source>
</evidence>
<evidence type="ECO:0000256" key="8">
    <source>
        <dbReference type="PROSITE-ProRule" id="PRU00175"/>
    </source>
</evidence>
<dbReference type="Proteomes" id="UP000035740">
    <property type="component" value="Chromosome 9"/>
</dbReference>
<evidence type="ECO:0000256" key="4">
    <source>
        <dbReference type="ARBA" id="ARBA00022771"/>
    </source>
</evidence>
<evidence type="ECO:0000256" key="6">
    <source>
        <dbReference type="ARBA" id="ARBA00022833"/>
    </source>
</evidence>
<keyword evidence="6" id="KW-0862">Zinc</keyword>
<dbReference type="OrthoDB" id="8062037at2759"/>
<dbReference type="InterPro" id="IPR001841">
    <property type="entry name" value="Znf_RING"/>
</dbReference>
<evidence type="ECO:0000256" key="5">
    <source>
        <dbReference type="ARBA" id="ARBA00022786"/>
    </source>
</evidence>
<comment type="catalytic activity">
    <reaction evidence="1">
        <text>S-ubiquitinyl-[E2 ubiquitin-conjugating enzyme]-L-cysteine + [acceptor protein]-L-lysine = [E2 ubiquitin-conjugating enzyme]-L-cysteine + N(6)-ubiquitinyl-[acceptor protein]-L-lysine.</text>
        <dbReference type="EC" id="2.3.2.27"/>
    </reaction>
</comment>
<dbReference type="EC" id="2.3.2.27" evidence="2"/>
<evidence type="ECO:0000259" key="9">
    <source>
        <dbReference type="PROSITE" id="PS50089"/>
    </source>
</evidence>
<dbReference type="SUPFAM" id="SSF57850">
    <property type="entry name" value="RING/U-box"/>
    <property type="match status" value="1"/>
</dbReference>
<comment type="similarity">
    <text evidence="7">Belongs to the RING-type zinc finger family. ATL subfamily.</text>
</comment>
<organism evidence="10 11">
    <name type="scientific">Beta vulgaris subsp. vulgaris</name>
    <name type="common">Beet</name>
    <dbReference type="NCBI Taxonomy" id="3555"/>
    <lineage>
        <taxon>Eukaryota</taxon>
        <taxon>Viridiplantae</taxon>
        <taxon>Streptophyta</taxon>
        <taxon>Embryophyta</taxon>
        <taxon>Tracheophyta</taxon>
        <taxon>Spermatophyta</taxon>
        <taxon>Magnoliopsida</taxon>
        <taxon>eudicotyledons</taxon>
        <taxon>Gunneridae</taxon>
        <taxon>Pentapetalae</taxon>
        <taxon>Caryophyllales</taxon>
        <taxon>Chenopodiaceae</taxon>
        <taxon>Betoideae</taxon>
        <taxon>Beta</taxon>
    </lineage>
</organism>
<dbReference type="KEGG" id="bvg:104903400"/>
<sequence>MMRGYRDSLSHGDGQLRWDHPFVSQDNPRYGAPIGYRPLEERSVLRPFGLTSIPMDPYAATRMMMLSNNTGHGVSPRLPQIQYSQQLIPRYIGQETDGSKLITREEQEIVLKKLKKQIYNPMPKILARRVSLYYRDPNRDSNSKEMEKHRDEERKSCAVCLEDFEPREEVMLTPCTHMFHEECIVPWVKDHGKCPVCRAKFFERRENGSASNIDSRQVVHQPAADHRLLFSDELLSVIQAMDEAFSWRF</sequence>
<dbReference type="GO" id="GO:0008270">
    <property type="term" value="F:zinc ion binding"/>
    <property type="evidence" value="ECO:0007669"/>
    <property type="project" value="UniProtKB-KW"/>
</dbReference>
<dbReference type="PROSITE" id="PS50089">
    <property type="entry name" value="ZF_RING_2"/>
    <property type="match status" value="1"/>
</dbReference>